<proteinExistence type="inferred from homology"/>
<evidence type="ECO:0000313" key="7">
    <source>
        <dbReference type="EMBL" id="MDR7346048.1"/>
    </source>
</evidence>
<evidence type="ECO:0000256" key="4">
    <source>
        <dbReference type="RuleBase" id="RU003719"/>
    </source>
</evidence>
<evidence type="ECO:0000256" key="1">
    <source>
        <dbReference type="ARBA" id="ARBA00005854"/>
    </source>
</evidence>
<evidence type="ECO:0000313" key="8">
    <source>
        <dbReference type="Proteomes" id="UP001183794"/>
    </source>
</evidence>
<dbReference type="SUPFAM" id="SSF52283">
    <property type="entry name" value="Formate/glycerate dehydrogenase catalytic domain-like"/>
    <property type="match status" value="1"/>
</dbReference>
<dbReference type="Pfam" id="PF02826">
    <property type="entry name" value="2-Hacid_dh_C"/>
    <property type="match status" value="1"/>
</dbReference>
<name>A0ABU2AXI4_9MICC</name>
<protein>
    <submittedName>
        <fullName evidence="7">D-3-phosphoglycerate dehydrogenase</fullName>
        <ecNumber evidence="7">1.1.1.95</ecNumber>
    </submittedName>
</protein>
<dbReference type="EMBL" id="JAVDYJ010000001">
    <property type="protein sequence ID" value="MDR7346048.1"/>
    <property type="molecule type" value="Genomic_DNA"/>
</dbReference>
<dbReference type="Pfam" id="PF00389">
    <property type="entry name" value="2-Hacid_dh"/>
    <property type="match status" value="1"/>
</dbReference>
<dbReference type="Proteomes" id="UP001183794">
    <property type="component" value="Unassembled WGS sequence"/>
</dbReference>
<evidence type="ECO:0000256" key="3">
    <source>
        <dbReference type="ARBA" id="ARBA00023027"/>
    </source>
</evidence>
<dbReference type="SUPFAM" id="SSF51735">
    <property type="entry name" value="NAD(P)-binding Rossmann-fold domains"/>
    <property type="match status" value="1"/>
</dbReference>
<evidence type="ECO:0000259" key="6">
    <source>
        <dbReference type="Pfam" id="PF02826"/>
    </source>
</evidence>
<feature type="domain" description="D-isomer specific 2-hydroxyacid dehydrogenase catalytic" evidence="5">
    <location>
        <begin position="17"/>
        <end position="324"/>
    </location>
</feature>
<comment type="caution">
    <text evidence="7">The sequence shown here is derived from an EMBL/GenBank/DDBJ whole genome shotgun (WGS) entry which is preliminary data.</text>
</comment>
<dbReference type="InterPro" id="IPR036291">
    <property type="entry name" value="NAD(P)-bd_dom_sf"/>
</dbReference>
<dbReference type="InterPro" id="IPR050418">
    <property type="entry name" value="D-iso_2-hydroxyacid_DH_PdxB"/>
</dbReference>
<dbReference type="EC" id="1.1.1.95" evidence="7"/>
<keyword evidence="8" id="KW-1185">Reference proteome</keyword>
<dbReference type="RefSeq" id="WP_310170485.1">
    <property type="nucleotide sequence ID" value="NZ_BAABHE010000002.1"/>
</dbReference>
<dbReference type="InterPro" id="IPR029752">
    <property type="entry name" value="D-isomer_DH_CS1"/>
</dbReference>
<dbReference type="InterPro" id="IPR006139">
    <property type="entry name" value="D-isomer_2_OHA_DH_cat_dom"/>
</dbReference>
<evidence type="ECO:0000256" key="2">
    <source>
        <dbReference type="ARBA" id="ARBA00023002"/>
    </source>
</evidence>
<dbReference type="CDD" id="cd05299">
    <property type="entry name" value="CtBP_dh"/>
    <property type="match status" value="1"/>
</dbReference>
<comment type="similarity">
    <text evidence="1 4">Belongs to the D-isomer specific 2-hydroxyacid dehydrogenase family.</text>
</comment>
<dbReference type="InterPro" id="IPR043322">
    <property type="entry name" value="CtBP"/>
</dbReference>
<dbReference type="PANTHER" id="PTHR43761:SF1">
    <property type="entry name" value="D-ISOMER SPECIFIC 2-HYDROXYACID DEHYDROGENASE CATALYTIC DOMAIN-CONTAINING PROTEIN-RELATED"/>
    <property type="match status" value="1"/>
</dbReference>
<dbReference type="GO" id="GO:0004617">
    <property type="term" value="F:phosphoglycerate dehydrogenase activity"/>
    <property type="evidence" value="ECO:0007669"/>
    <property type="project" value="UniProtKB-EC"/>
</dbReference>
<keyword evidence="3" id="KW-0520">NAD</keyword>
<gene>
    <name evidence="7" type="ORF">J2S62_000305</name>
</gene>
<dbReference type="PANTHER" id="PTHR43761">
    <property type="entry name" value="D-ISOMER SPECIFIC 2-HYDROXYACID DEHYDROGENASE FAMILY PROTEIN (AFU_ORTHOLOGUE AFUA_1G13630)"/>
    <property type="match status" value="1"/>
</dbReference>
<dbReference type="Gene3D" id="3.40.50.720">
    <property type="entry name" value="NAD(P)-binding Rossmann-like Domain"/>
    <property type="match status" value="2"/>
</dbReference>
<dbReference type="InterPro" id="IPR006140">
    <property type="entry name" value="D-isomer_DH_NAD-bd"/>
</dbReference>
<feature type="domain" description="D-isomer specific 2-hydroxyacid dehydrogenase NAD-binding" evidence="6">
    <location>
        <begin position="109"/>
        <end position="292"/>
    </location>
</feature>
<reference evidence="7 8" key="1">
    <citation type="submission" date="2023-07" db="EMBL/GenBank/DDBJ databases">
        <title>Sequencing the genomes of 1000 actinobacteria strains.</title>
        <authorList>
            <person name="Klenk H.-P."/>
        </authorList>
    </citation>
    <scope>NUCLEOTIDE SEQUENCE [LARGE SCALE GENOMIC DNA]</scope>
    <source>
        <strain evidence="7 8">DSM 22966</strain>
    </source>
</reference>
<evidence type="ECO:0000259" key="5">
    <source>
        <dbReference type="Pfam" id="PF00389"/>
    </source>
</evidence>
<keyword evidence="2 4" id="KW-0560">Oxidoreductase</keyword>
<accession>A0ABU2AXI4</accession>
<dbReference type="PROSITE" id="PS00065">
    <property type="entry name" value="D_2_HYDROXYACID_DH_1"/>
    <property type="match status" value="1"/>
</dbReference>
<sequence length="329" mass="35260">MKPVAVYTESSDTDLTDGIALLEQAGFEVRVLDTRDSAQIVTHAGDADVLLAGYASITRDMFEQLPKLKLVALMSMGTDTVDVAAATDHGVWVTNVPGAATEEVATHALALILHWARQLDYYTETSVADVETWNSRAAVAPWRLSEQTLGIIGLGRIGLKLAELAKPLFGRTLGYDPLLPDTDEVRAMLTEHGIERVSLETARQHSNVLSLHMPLTHETDRLIDAAFIAEMPDRALIVNVSRGALLDSAAVAQAVCSGQLAGAAVDVLDVEPPPADHPLLGVEGVVVTPHVAYFSERTAAEYVRIQAQNAVTFHESGKPISSVNTISQA</sequence>
<organism evidence="7 8">
    <name type="scientific">Enteractinococcus fodinae</name>
    <dbReference type="NCBI Taxonomy" id="684663"/>
    <lineage>
        <taxon>Bacteria</taxon>
        <taxon>Bacillati</taxon>
        <taxon>Actinomycetota</taxon>
        <taxon>Actinomycetes</taxon>
        <taxon>Micrococcales</taxon>
        <taxon>Micrococcaceae</taxon>
    </lineage>
</organism>